<gene>
    <name evidence="11" type="ORF">FGL86_01510</name>
</gene>
<dbReference type="NCBIfam" id="TIGR03915">
    <property type="entry name" value="SAM_7_link_chp"/>
    <property type="match status" value="1"/>
</dbReference>
<keyword evidence="12" id="KW-1185">Reference proteome</keyword>
<keyword evidence="3" id="KW-0004">4Fe-4S</keyword>
<evidence type="ECO:0000256" key="5">
    <source>
        <dbReference type="ARBA" id="ARBA00022763"/>
    </source>
</evidence>
<evidence type="ECO:0000313" key="12">
    <source>
        <dbReference type="Proteomes" id="UP000321272"/>
    </source>
</evidence>
<evidence type="ECO:0000259" key="10">
    <source>
        <dbReference type="SMART" id="SM00986"/>
    </source>
</evidence>
<dbReference type="AlphaFoldDB" id="A0A5B8SVI7"/>
<organism evidence="11 12">
    <name type="scientific">Pistricoccus aurantiacus</name>
    <dbReference type="NCBI Taxonomy" id="1883414"/>
    <lineage>
        <taxon>Bacteria</taxon>
        <taxon>Pseudomonadati</taxon>
        <taxon>Pseudomonadota</taxon>
        <taxon>Gammaproteobacteria</taxon>
        <taxon>Oceanospirillales</taxon>
        <taxon>Halomonadaceae</taxon>
        <taxon>Pistricoccus</taxon>
    </lineage>
</organism>
<evidence type="ECO:0000256" key="2">
    <source>
        <dbReference type="ARBA" id="ARBA00019403"/>
    </source>
</evidence>
<dbReference type="Gene3D" id="3.40.470.10">
    <property type="entry name" value="Uracil-DNA glycosylase-like domain"/>
    <property type="match status" value="1"/>
</dbReference>
<dbReference type="SUPFAM" id="SSF52141">
    <property type="entry name" value="Uracil-DNA glycosylase-like"/>
    <property type="match status" value="1"/>
</dbReference>
<dbReference type="SMART" id="SM00987">
    <property type="entry name" value="UreE_C"/>
    <property type="match status" value="1"/>
</dbReference>
<dbReference type="InterPro" id="IPR051536">
    <property type="entry name" value="UDG_Type-4/5"/>
</dbReference>
<dbReference type="Pfam" id="PF13566">
    <property type="entry name" value="DUF4130"/>
    <property type="match status" value="1"/>
</dbReference>
<evidence type="ECO:0000313" key="11">
    <source>
        <dbReference type="EMBL" id="QEA40776.1"/>
    </source>
</evidence>
<keyword evidence="9" id="KW-0234">DNA repair</keyword>
<evidence type="ECO:0000256" key="7">
    <source>
        <dbReference type="ARBA" id="ARBA00023004"/>
    </source>
</evidence>
<dbReference type="OrthoDB" id="5290748at2"/>
<keyword evidence="7" id="KW-0408">Iron</keyword>
<evidence type="ECO:0000256" key="3">
    <source>
        <dbReference type="ARBA" id="ARBA00022485"/>
    </source>
</evidence>
<evidence type="ECO:0000256" key="8">
    <source>
        <dbReference type="ARBA" id="ARBA00023014"/>
    </source>
</evidence>
<keyword evidence="8" id="KW-0411">Iron-sulfur</keyword>
<dbReference type="GO" id="GO:0097506">
    <property type="term" value="F:deaminated base DNA N-glycosylase activity"/>
    <property type="evidence" value="ECO:0007669"/>
    <property type="project" value="UniProtKB-ARBA"/>
</dbReference>
<dbReference type="KEGG" id="paur:FGL86_01510"/>
<evidence type="ECO:0000256" key="1">
    <source>
        <dbReference type="ARBA" id="ARBA00006521"/>
    </source>
</evidence>
<evidence type="ECO:0000256" key="9">
    <source>
        <dbReference type="ARBA" id="ARBA00023204"/>
    </source>
</evidence>
<dbReference type="InterPro" id="IPR023875">
    <property type="entry name" value="DNA_repair_put"/>
</dbReference>
<feature type="domain" description="Uracil-DNA glycosylase-like" evidence="10">
    <location>
        <begin position="312"/>
        <end position="468"/>
    </location>
</feature>
<dbReference type="EMBL" id="CP042382">
    <property type="protein sequence ID" value="QEA40776.1"/>
    <property type="molecule type" value="Genomic_DNA"/>
</dbReference>
<dbReference type="GO" id="GO:0046872">
    <property type="term" value="F:metal ion binding"/>
    <property type="evidence" value="ECO:0007669"/>
    <property type="project" value="UniProtKB-KW"/>
</dbReference>
<dbReference type="Pfam" id="PF03167">
    <property type="entry name" value="UDG"/>
    <property type="match status" value="1"/>
</dbReference>
<dbReference type="CDD" id="cd10030">
    <property type="entry name" value="UDG-F4_TTUDGA_SPO1dp_like"/>
    <property type="match status" value="1"/>
</dbReference>
<reference evidence="11 12" key="1">
    <citation type="submission" date="2019-06" db="EMBL/GenBank/DDBJ databases">
        <title>Genome analyses of bacteria isolated from kimchi.</title>
        <authorList>
            <person name="Lee S."/>
            <person name="Ahn S."/>
            <person name="Roh S."/>
        </authorList>
    </citation>
    <scope>NUCLEOTIDE SEQUENCE [LARGE SCALE GENOMIC DNA]</scope>
    <source>
        <strain evidence="11 12">CBA4606</strain>
    </source>
</reference>
<keyword evidence="5" id="KW-0227">DNA damage</keyword>
<keyword evidence="6" id="KW-0378">Hydrolase</keyword>
<dbReference type="GO" id="GO:0051539">
    <property type="term" value="F:4 iron, 4 sulfur cluster binding"/>
    <property type="evidence" value="ECO:0007669"/>
    <property type="project" value="UniProtKB-KW"/>
</dbReference>
<dbReference type="NCBIfam" id="TIGR00758">
    <property type="entry name" value="UDG_fam4"/>
    <property type="match status" value="1"/>
</dbReference>
<dbReference type="InterPro" id="IPR005273">
    <property type="entry name" value="Ura-DNA_glyco_family4"/>
</dbReference>
<keyword evidence="4" id="KW-0479">Metal-binding</keyword>
<evidence type="ECO:0000256" key="6">
    <source>
        <dbReference type="ARBA" id="ARBA00022801"/>
    </source>
</evidence>
<dbReference type="InterPro" id="IPR005122">
    <property type="entry name" value="Uracil-DNA_glycosylase-like"/>
</dbReference>
<dbReference type="PANTHER" id="PTHR33693">
    <property type="entry name" value="TYPE-5 URACIL-DNA GLYCOSYLASE"/>
    <property type="match status" value="1"/>
</dbReference>
<dbReference type="InterPro" id="IPR036895">
    <property type="entry name" value="Uracil-DNA_glycosylase-like_sf"/>
</dbReference>
<comment type="similarity">
    <text evidence="1">Belongs to the uracil-DNA glycosylase (UDG) superfamily. Type 4 (UDGa) family.</text>
</comment>
<dbReference type="SMART" id="SM00986">
    <property type="entry name" value="UDG"/>
    <property type="match status" value="1"/>
</dbReference>
<dbReference type="Proteomes" id="UP000321272">
    <property type="component" value="Chromosome"/>
</dbReference>
<name>A0A5B8SVI7_9GAMM</name>
<sequence>MDTDALTAVRFHPDFSSWQQRARQLLVDETPPQRVWWQPDHTRKRETASSSATAIRVPKAFITQARAASCYRSSERWALLYHLLWRLTHGERHLMQLAGDPQVARLRNYAKAVSRDAHKMKAFVRFRAVDTTDGDRRYIAWFEPDHFIVEYAAPFFQRRFANMRWSILTPDCCAHWEGSGKVWFSEGADKAAAPDNDVVEDTWRCYYRHIFNPARVKIQAMMAEMPQKYWKNLPESRLIPTLIQEADRRVAAMAKDAKSSERLRCGPRPATPAQALSEAIQKSESGSIQQLALAAQSCRNCPLWQPATQAVFGEGPVPARIMLIGEQPGDNEDLAGKPFVGPAGELLNRALAAAGLSRQELYITNTVKHFKFRPQGRRRLHERPSQEEIDACSQWLAAEIEQVQPSIIICLGMTAARAQLGENVQIARDRGKLLARQGRQYLITVHPAHLLRSGNNPREIQRFVADLQVAAEKLNSLGIK</sequence>
<dbReference type="PANTHER" id="PTHR33693:SF9">
    <property type="entry name" value="TYPE-4 URACIL-DNA GLYCOSYLASE"/>
    <property type="match status" value="1"/>
</dbReference>
<dbReference type="GO" id="GO:0006281">
    <property type="term" value="P:DNA repair"/>
    <property type="evidence" value="ECO:0007669"/>
    <property type="project" value="UniProtKB-KW"/>
</dbReference>
<evidence type="ECO:0000256" key="4">
    <source>
        <dbReference type="ARBA" id="ARBA00022723"/>
    </source>
</evidence>
<accession>A0A5B8SVI7</accession>
<protein>
    <recommendedName>
        <fullName evidence="2">Type-4 uracil-DNA glycosylase</fullName>
    </recommendedName>
</protein>
<dbReference type="InterPro" id="IPR025404">
    <property type="entry name" value="DUF4130"/>
</dbReference>
<dbReference type="NCBIfam" id="TIGR03914">
    <property type="entry name" value="UDG_fam_dom"/>
    <property type="match status" value="1"/>
</dbReference>
<proteinExistence type="inferred from homology"/>